<evidence type="ECO:0000256" key="7">
    <source>
        <dbReference type="ARBA" id="ARBA00022933"/>
    </source>
</evidence>
<dbReference type="PANTHER" id="PTHR28621">
    <property type="entry name" value="SELENOPROTEIN S"/>
    <property type="match status" value="1"/>
</dbReference>
<keyword evidence="9 11" id="KW-0472">Membrane</keyword>
<dbReference type="GO" id="GO:0030968">
    <property type="term" value="P:endoplasmic reticulum unfolded protein response"/>
    <property type="evidence" value="ECO:0007669"/>
    <property type="project" value="TreeGrafter"/>
</dbReference>
<keyword evidence="4" id="KW-0963">Cytoplasm</keyword>
<evidence type="ECO:0000256" key="1">
    <source>
        <dbReference type="ARBA" id="ARBA00004389"/>
    </source>
</evidence>
<organism evidence="12 13">
    <name type="scientific">Sipha flava</name>
    <name type="common">yellow sugarcane aphid</name>
    <dbReference type="NCBI Taxonomy" id="143950"/>
    <lineage>
        <taxon>Eukaryota</taxon>
        <taxon>Metazoa</taxon>
        <taxon>Ecdysozoa</taxon>
        <taxon>Arthropoda</taxon>
        <taxon>Hexapoda</taxon>
        <taxon>Insecta</taxon>
        <taxon>Pterygota</taxon>
        <taxon>Neoptera</taxon>
        <taxon>Paraneoptera</taxon>
        <taxon>Hemiptera</taxon>
        <taxon>Sternorrhyncha</taxon>
        <taxon>Aphidomorpha</taxon>
        <taxon>Aphidoidea</taxon>
        <taxon>Aphididae</taxon>
        <taxon>Sipha</taxon>
    </lineage>
</organism>
<evidence type="ECO:0000313" key="12">
    <source>
        <dbReference type="Proteomes" id="UP000694846"/>
    </source>
</evidence>
<dbReference type="GO" id="GO:0036513">
    <property type="term" value="C:Derlin-1 retrotranslocation complex"/>
    <property type="evidence" value="ECO:0007669"/>
    <property type="project" value="TreeGrafter"/>
</dbReference>
<dbReference type="GO" id="GO:0036502">
    <property type="term" value="C:Derlin-1-VIMP complex"/>
    <property type="evidence" value="ECO:0007669"/>
    <property type="project" value="TreeGrafter"/>
</dbReference>
<reference evidence="13" key="1">
    <citation type="submission" date="2025-08" db="UniProtKB">
        <authorList>
            <consortium name="RefSeq"/>
        </authorList>
    </citation>
    <scope>IDENTIFICATION</scope>
    <source>
        <tissue evidence="13">Whole body</tissue>
    </source>
</reference>
<dbReference type="AlphaFoldDB" id="A0A8B8FIC8"/>
<sequence>MEVEEEILADEAEFSNLNYISGFIQNNGWYLLALVIIFIYFIVKLWPHYLKWLERRSEAAYEAEIKKNPDLFKQKEDEMKKARIKFQEEYEKKAKIALEKQKEKEKRIIEEKQELLKHGTTGQTINNSKNSKKPKPDYNPLMGSGSGSNYRPPRRSPCSGGGCG</sequence>
<keyword evidence="12" id="KW-1185">Reference proteome</keyword>
<dbReference type="Pfam" id="PF06936">
    <property type="entry name" value="Selenoprotein_S"/>
    <property type="match status" value="1"/>
</dbReference>
<comment type="similarity">
    <text evidence="3">Belongs to the selenoprotein S family.</text>
</comment>
<evidence type="ECO:0000256" key="10">
    <source>
        <dbReference type="SAM" id="MobiDB-lite"/>
    </source>
</evidence>
<evidence type="ECO:0000256" key="3">
    <source>
        <dbReference type="ARBA" id="ARBA00011034"/>
    </source>
</evidence>
<evidence type="ECO:0000256" key="4">
    <source>
        <dbReference type="ARBA" id="ARBA00022490"/>
    </source>
</evidence>
<evidence type="ECO:0000313" key="13">
    <source>
        <dbReference type="RefSeq" id="XP_025410105.1"/>
    </source>
</evidence>
<protein>
    <submittedName>
        <fullName evidence="13">Selenoprotein S B-like</fullName>
    </submittedName>
</protein>
<evidence type="ECO:0000256" key="11">
    <source>
        <dbReference type="SAM" id="Phobius"/>
    </source>
</evidence>
<proteinExistence type="inferred from homology"/>
<comment type="subcellular location">
    <subcellularLocation>
        <location evidence="2">Cytoplasm</location>
    </subcellularLocation>
    <subcellularLocation>
        <location evidence="1">Endoplasmic reticulum membrane</location>
        <topology evidence="1">Single-pass membrane protein</topology>
    </subcellularLocation>
</comment>
<keyword evidence="7" id="KW-0712">Selenocysteine</keyword>
<evidence type="ECO:0000256" key="2">
    <source>
        <dbReference type="ARBA" id="ARBA00004496"/>
    </source>
</evidence>
<dbReference type="PANTHER" id="PTHR28621:SF1">
    <property type="entry name" value="SELENOPROTEIN S"/>
    <property type="match status" value="1"/>
</dbReference>
<dbReference type="RefSeq" id="XP_025410105.1">
    <property type="nucleotide sequence ID" value="XM_025554320.1"/>
</dbReference>
<name>A0A8B8FIC8_9HEMI</name>
<feature type="transmembrane region" description="Helical" evidence="11">
    <location>
        <begin position="28"/>
        <end position="46"/>
    </location>
</feature>
<feature type="region of interest" description="Disordered" evidence="10">
    <location>
        <begin position="111"/>
        <end position="164"/>
    </location>
</feature>
<accession>A0A8B8FIC8</accession>
<evidence type="ECO:0000256" key="8">
    <source>
        <dbReference type="ARBA" id="ARBA00022989"/>
    </source>
</evidence>
<dbReference type="InterPro" id="IPR009703">
    <property type="entry name" value="Selenoprotein_S"/>
</dbReference>
<evidence type="ECO:0000256" key="9">
    <source>
        <dbReference type="ARBA" id="ARBA00023136"/>
    </source>
</evidence>
<evidence type="ECO:0000256" key="6">
    <source>
        <dbReference type="ARBA" id="ARBA00022824"/>
    </source>
</evidence>
<keyword evidence="5 11" id="KW-0812">Transmembrane</keyword>
<dbReference type="Proteomes" id="UP000694846">
    <property type="component" value="Unplaced"/>
</dbReference>
<keyword evidence="6" id="KW-0256">Endoplasmic reticulum</keyword>
<keyword evidence="8 11" id="KW-1133">Transmembrane helix</keyword>
<dbReference type="GeneID" id="112683325"/>
<dbReference type="GO" id="GO:0030970">
    <property type="term" value="P:retrograde protein transport, ER to cytosol"/>
    <property type="evidence" value="ECO:0007669"/>
    <property type="project" value="TreeGrafter"/>
</dbReference>
<dbReference type="Gene3D" id="6.10.250.2950">
    <property type="match status" value="1"/>
</dbReference>
<gene>
    <name evidence="13" type="primary">LOC112683325</name>
</gene>
<evidence type="ECO:0000256" key="5">
    <source>
        <dbReference type="ARBA" id="ARBA00022692"/>
    </source>
</evidence>
<dbReference type="OrthoDB" id="75792at2759"/>